<proteinExistence type="predicted"/>
<evidence type="ECO:0000313" key="3">
    <source>
        <dbReference type="Proteomes" id="UP000248132"/>
    </source>
</evidence>
<dbReference type="RefSeq" id="WP_110461846.1">
    <property type="nucleotide sequence ID" value="NZ_QKMR01000009.1"/>
</dbReference>
<comment type="caution">
    <text evidence="2">The sequence shown here is derived from an EMBL/GenBank/DDBJ whole genome shotgun (WGS) entry which is preliminary data.</text>
</comment>
<evidence type="ECO:0000313" key="2">
    <source>
        <dbReference type="EMBL" id="PYG87786.1"/>
    </source>
</evidence>
<protein>
    <submittedName>
        <fullName evidence="2">Uncharacterized protein</fullName>
    </submittedName>
</protein>
<organism evidence="2 3">
    <name type="scientific">Ruminiclostridium sufflavum DSM 19573</name>
    <dbReference type="NCBI Taxonomy" id="1121337"/>
    <lineage>
        <taxon>Bacteria</taxon>
        <taxon>Bacillati</taxon>
        <taxon>Bacillota</taxon>
        <taxon>Clostridia</taxon>
        <taxon>Eubacteriales</taxon>
        <taxon>Oscillospiraceae</taxon>
        <taxon>Ruminiclostridium</taxon>
    </lineage>
</organism>
<keyword evidence="3" id="KW-1185">Reference proteome</keyword>
<gene>
    <name evidence="2" type="ORF">LY28_01806</name>
</gene>
<reference evidence="2 3" key="1">
    <citation type="submission" date="2018-06" db="EMBL/GenBank/DDBJ databases">
        <title>Genomic Encyclopedia of Type Strains, Phase I: the one thousand microbial genomes (KMG-I) project.</title>
        <authorList>
            <person name="Kyrpides N."/>
        </authorList>
    </citation>
    <scope>NUCLEOTIDE SEQUENCE [LARGE SCALE GENOMIC DNA]</scope>
    <source>
        <strain evidence="2 3">DSM 19573</strain>
    </source>
</reference>
<dbReference type="Proteomes" id="UP000248132">
    <property type="component" value="Unassembled WGS sequence"/>
</dbReference>
<keyword evidence="1" id="KW-0472">Membrane</keyword>
<dbReference type="AlphaFoldDB" id="A0A318XK55"/>
<keyword evidence="1" id="KW-0812">Transmembrane</keyword>
<sequence>MFVAIFLLIVLGSGFIAERVFSLISRRKQGNAISIGMAFSLLVFIADTIGMYLLKNVTSLAKLAANFNLAVFTSKYAFLSILAGIILASVFGIAARVLSRSKSRRSETCE</sequence>
<feature type="transmembrane region" description="Helical" evidence="1">
    <location>
        <begin position="33"/>
        <end position="55"/>
    </location>
</feature>
<keyword evidence="1" id="KW-1133">Transmembrane helix</keyword>
<feature type="transmembrane region" description="Helical" evidence="1">
    <location>
        <begin position="76"/>
        <end position="98"/>
    </location>
</feature>
<accession>A0A318XK55</accession>
<dbReference type="EMBL" id="QKMR01000009">
    <property type="protein sequence ID" value="PYG87786.1"/>
    <property type="molecule type" value="Genomic_DNA"/>
</dbReference>
<evidence type="ECO:0000256" key="1">
    <source>
        <dbReference type="SAM" id="Phobius"/>
    </source>
</evidence>
<name>A0A318XK55_9FIRM</name>